<reference evidence="4" key="1">
    <citation type="submission" date="2022-12" db="EMBL/GenBank/DDBJ databases">
        <title>Draft genome assemblies for two species of Escallonia (Escalloniales).</title>
        <authorList>
            <person name="Chanderbali A."/>
            <person name="Dervinis C."/>
            <person name="Anghel I."/>
            <person name="Soltis D."/>
            <person name="Soltis P."/>
            <person name="Zapata F."/>
        </authorList>
    </citation>
    <scope>NUCLEOTIDE SEQUENCE</scope>
    <source>
        <strain evidence="4">UCBG92.1500</strain>
        <tissue evidence="4">Leaf</tissue>
    </source>
</reference>
<dbReference type="AlphaFoldDB" id="A0AA88QPZ7"/>
<dbReference type="InterPro" id="IPR036047">
    <property type="entry name" value="F-box-like_dom_sf"/>
</dbReference>
<dbReference type="Pfam" id="PF24758">
    <property type="entry name" value="LRR_At5g56370"/>
    <property type="match status" value="1"/>
</dbReference>
<evidence type="ECO:0000259" key="3">
    <source>
        <dbReference type="Pfam" id="PF24758"/>
    </source>
</evidence>
<dbReference type="Gene3D" id="3.80.10.10">
    <property type="entry name" value="Ribonuclease Inhibitor"/>
    <property type="match status" value="1"/>
</dbReference>
<evidence type="ECO:0000313" key="4">
    <source>
        <dbReference type="EMBL" id="KAK2974929.1"/>
    </source>
</evidence>
<dbReference type="PANTHER" id="PTHR31900:SF34">
    <property type="entry name" value="EMB|CAB62440.1-RELATED"/>
    <property type="match status" value="1"/>
</dbReference>
<dbReference type="InterPro" id="IPR001810">
    <property type="entry name" value="F-box_dom"/>
</dbReference>
<dbReference type="InterPro" id="IPR050232">
    <property type="entry name" value="FBL13/AtMIF1-like"/>
</dbReference>
<evidence type="ECO:0008006" key="6">
    <source>
        <dbReference type="Google" id="ProtNLM"/>
    </source>
</evidence>
<feature type="domain" description="F-box/LRR-repeat protein 15/At3g58940/PEG3-like LRR" evidence="3">
    <location>
        <begin position="122"/>
        <end position="265"/>
    </location>
</feature>
<feature type="domain" description="F-box" evidence="2">
    <location>
        <begin position="19"/>
        <end position="56"/>
    </location>
</feature>
<organism evidence="4 5">
    <name type="scientific">Escallonia rubra</name>
    <dbReference type="NCBI Taxonomy" id="112253"/>
    <lineage>
        <taxon>Eukaryota</taxon>
        <taxon>Viridiplantae</taxon>
        <taxon>Streptophyta</taxon>
        <taxon>Embryophyta</taxon>
        <taxon>Tracheophyta</taxon>
        <taxon>Spermatophyta</taxon>
        <taxon>Magnoliopsida</taxon>
        <taxon>eudicotyledons</taxon>
        <taxon>Gunneridae</taxon>
        <taxon>Pentapetalae</taxon>
        <taxon>asterids</taxon>
        <taxon>campanulids</taxon>
        <taxon>Escalloniales</taxon>
        <taxon>Escalloniaceae</taxon>
        <taxon>Escallonia</taxon>
    </lineage>
</organism>
<keyword evidence="1" id="KW-0812">Transmembrane</keyword>
<keyword evidence="5" id="KW-1185">Reference proteome</keyword>
<dbReference type="InterPro" id="IPR053781">
    <property type="entry name" value="F-box_AtFBL13-like"/>
</dbReference>
<evidence type="ECO:0000313" key="5">
    <source>
        <dbReference type="Proteomes" id="UP001187471"/>
    </source>
</evidence>
<keyword evidence="1" id="KW-0472">Membrane</keyword>
<dbReference type="InterPro" id="IPR032675">
    <property type="entry name" value="LRR_dom_sf"/>
</dbReference>
<dbReference type="Proteomes" id="UP001187471">
    <property type="component" value="Unassembled WGS sequence"/>
</dbReference>
<comment type="caution">
    <text evidence="4">The sequence shown here is derived from an EMBL/GenBank/DDBJ whole genome shotgun (WGS) entry which is preliminary data.</text>
</comment>
<dbReference type="SUPFAM" id="SSF81383">
    <property type="entry name" value="F-box domain"/>
    <property type="match status" value="1"/>
</dbReference>
<gene>
    <name evidence="4" type="ORF">RJ640_024178</name>
</gene>
<sequence>MDLHSPSKPKRICPNEDRISKLPDAILTHLLSFLPENYAVRTGLLSTRWKYIWALLPTLHFKMPRSDCNCRCRCEETRFMDFIDKILILRGGLPIQKFYLSSSHRCDYHRVYTSLCNVTMCNVQALDLDFDFSAVGGKIRLPWDHFMHCTTLVVLKLSQKFVLDVPAHVCFPSLKTLHLHSLIYTGDASVKMLFSSCPMLEELHVYRFLQTEVDNVETINVSVPSLKRLSLRFKLESHSHTCTGGRCKYNVVIDAPNLECLDLFDLVSQGYTVIGCFPRIFQAEITVDKDDSHGVSDAIYGDGLVHMIRSIAAVKDLFLSGSILSGIGFAYHNVPTFPNLLRLQLGLDGGGWELLPTLLESMPNLEVLDFVDLRTLEVGYLHAHREEDQLKLIKYFLKNAKVLEDREASVTRENFVNKNHENIPKDWVYEGYFEVKAGDKLRKRDKVSKTPIRYTANTILTRPSILISGGGQASIHWRRTQNSSLNPGRCGNQCFNFTLKYLYWIIMTHALVTSTIFVLTPLSYGHT</sequence>
<name>A0AA88QPZ7_9ASTE</name>
<evidence type="ECO:0000259" key="2">
    <source>
        <dbReference type="Pfam" id="PF00646"/>
    </source>
</evidence>
<dbReference type="CDD" id="cd22160">
    <property type="entry name" value="F-box_AtFBL13-like"/>
    <property type="match status" value="1"/>
</dbReference>
<keyword evidence="1" id="KW-1133">Transmembrane helix</keyword>
<protein>
    <recommendedName>
        <fullName evidence="6">F-box domain-containing protein</fullName>
    </recommendedName>
</protein>
<dbReference type="Pfam" id="PF00646">
    <property type="entry name" value="F-box"/>
    <property type="match status" value="1"/>
</dbReference>
<evidence type="ECO:0000256" key="1">
    <source>
        <dbReference type="SAM" id="Phobius"/>
    </source>
</evidence>
<dbReference type="InterPro" id="IPR055411">
    <property type="entry name" value="LRR_FXL15/At3g58940/PEG3-like"/>
</dbReference>
<feature type="transmembrane region" description="Helical" evidence="1">
    <location>
        <begin position="501"/>
        <end position="524"/>
    </location>
</feature>
<dbReference type="SUPFAM" id="SSF52047">
    <property type="entry name" value="RNI-like"/>
    <property type="match status" value="1"/>
</dbReference>
<dbReference type="PANTHER" id="PTHR31900">
    <property type="entry name" value="F-BOX/RNI SUPERFAMILY PROTEIN-RELATED"/>
    <property type="match status" value="1"/>
</dbReference>
<proteinExistence type="predicted"/>
<accession>A0AA88QPZ7</accession>
<dbReference type="EMBL" id="JAVXUO010002265">
    <property type="protein sequence ID" value="KAK2974929.1"/>
    <property type="molecule type" value="Genomic_DNA"/>
</dbReference>